<name>A0ABX7QQG7_9GAMM</name>
<keyword evidence="13" id="KW-1185">Reference proteome</keyword>
<proteinExistence type="inferred from homology"/>
<dbReference type="NCBIfam" id="TIGR00507">
    <property type="entry name" value="aroE"/>
    <property type="match status" value="1"/>
</dbReference>
<feature type="binding site" evidence="8">
    <location>
        <position position="68"/>
    </location>
    <ligand>
        <name>shikimate</name>
        <dbReference type="ChEBI" id="CHEBI:36208"/>
    </ligand>
</feature>
<evidence type="ECO:0000256" key="2">
    <source>
        <dbReference type="ARBA" id="ARBA00012962"/>
    </source>
</evidence>
<feature type="binding site" evidence="8">
    <location>
        <position position="217"/>
    </location>
    <ligand>
        <name>NADP(+)</name>
        <dbReference type="ChEBI" id="CHEBI:58349"/>
    </ligand>
</feature>
<dbReference type="GO" id="GO:0004764">
    <property type="term" value="F:shikimate 3-dehydrogenase (NADP+) activity"/>
    <property type="evidence" value="ECO:0007669"/>
    <property type="project" value="UniProtKB-EC"/>
</dbReference>
<dbReference type="InterPro" id="IPR036291">
    <property type="entry name" value="NAD(P)-bd_dom_sf"/>
</dbReference>
<evidence type="ECO:0000256" key="6">
    <source>
        <dbReference type="ARBA" id="ARBA00023141"/>
    </source>
</evidence>
<dbReference type="Pfam" id="PF01488">
    <property type="entry name" value="Shikimate_DH"/>
    <property type="match status" value="1"/>
</dbReference>
<feature type="binding site" evidence="8">
    <location>
        <position position="241"/>
    </location>
    <ligand>
        <name>NADP(+)</name>
        <dbReference type="ChEBI" id="CHEBI:58349"/>
    </ligand>
</feature>
<evidence type="ECO:0000259" key="9">
    <source>
        <dbReference type="Pfam" id="PF01488"/>
    </source>
</evidence>
<keyword evidence="5 8" id="KW-0560">Oxidoreductase</keyword>
<dbReference type="RefSeq" id="WP_207354928.1">
    <property type="nucleotide sequence ID" value="NZ_CP071503.1"/>
</dbReference>
<dbReference type="Gene3D" id="3.40.50.720">
    <property type="entry name" value="NAD(P)-binding Rossmann-like Domain"/>
    <property type="match status" value="1"/>
</dbReference>
<evidence type="ECO:0000313" key="13">
    <source>
        <dbReference type="Proteomes" id="UP000662770"/>
    </source>
</evidence>
<feature type="binding site" evidence="8">
    <location>
        <position position="93"/>
    </location>
    <ligand>
        <name>shikimate</name>
        <dbReference type="ChEBI" id="CHEBI:36208"/>
    </ligand>
</feature>
<feature type="binding site" evidence="8">
    <location>
        <position position="84"/>
    </location>
    <ligand>
        <name>NADP(+)</name>
        <dbReference type="ChEBI" id="CHEBI:58349"/>
    </ligand>
</feature>
<dbReference type="EC" id="1.1.1.25" evidence="2 8"/>
<gene>
    <name evidence="8 12" type="primary">aroE</name>
    <name evidence="12" type="ORF">JYB87_00140</name>
</gene>
<sequence length="278" mass="29701">MAEPQQADRYAVFGNPIAHSKSPDIHQAFAKQTGQQLSYERILAPVEAFEQTARSFFADVRAKGANVTVPFKEQAFAMCDTLSERAKLAGAVNTLIKLENGQLQGDNTDGLGLVSDLLAYTVLEDKRVLLIGAGGAAKGCLLPLLEAGVASIDIYNRTLVKAEQLAAVAPHRCQAVTAAALAQGYDVIINSTSASLHGQLPEVPAHIIAEHTVCYDMMYGKAITLFNQWSLEQGAKASIDGLGMLVGQAAHSFNLWRGVMPDVAPVLSLLRQQLETSA</sequence>
<dbReference type="InterPro" id="IPR011342">
    <property type="entry name" value="Shikimate_DH"/>
</dbReference>
<evidence type="ECO:0000256" key="3">
    <source>
        <dbReference type="ARBA" id="ARBA00022605"/>
    </source>
</evidence>
<dbReference type="CDD" id="cd01065">
    <property type="entry name" value="NAD_bind_Shikimate_DH"/>
    <property type="match status" value="1"/>
</dbReference>
<dbReference type="Pfam" id="PF08501">
    <property type="entry name" value="Shikimate_dh_N"/>
    <property type="match status" value="1"/>
</dbReference>
<dbReference type="NCBIfam" id="NF001310">
    <property type="entry name" value="PRK00258.1-2"/>
    <property type="match status" value="1"/>
</dbReference>
<dbReference type="Pfam" id="PF18317">
    <property type="entry name" value="SDH_C"/>
    <property type="match status" value="1"/>
</dbReference>
<evidence type="ECO:0000256" key="4">
    <source>
        <dbReference type="ARBA" id="ARBA00022857"/>
    </source>
</evidence>
<comment type="catalytic activity">
    <reaction evidence="7 8">
        <text>shikimate + NADP(+) = 3-dehydroshikimate + NADPH + H(+)</text>
        <dbReference type="Rhea" id="RHEA:17737"/>
        <dbReference type="ChEBI" id="CHEBI:15378"/>
        <dbReference type="ChEBI" id="CHEBI:16630"/>
        <dbReference type="ChEBI" id="CHEBI:36208"/>
        <dbReference type="ChEBI" id="CHEBI:57783"/>
        <dbReference type="ChEBI" id="CHEBI:58349"/>
        <dbReference type="EC" id="1.1.1.25"/>
    </reaction>
</comment>
<comment type="pathway">
    <text evidence="1 8">Metabolic intermediate biosynthesis; chorismate biosynthesis; chorismate from D-erythrose 4-phosphate and phosphoenolpyruvate: step 4/7.</text>
</comment>
<feature type="binding site" evidence="8">
    <location>
        <begin position="132"/>
        <end position="136"/>
    </location>
    <ligand>
        <name>NADP(+)</name>
        <dbReference type="ChEBI" id="CHEBI:58349"/>
    </ligand>
</feature>
<dbReference type="Gene3D" id="3.40.50.10860">
    <property type="entry name" value="Leucine Dehydrogenase, chain A, domain 1"/>
    <property type="match status" value="1"/>
</dbReference>
<feature type="active site" description="Proton acceptor" evidence="8">
    <location>
        <position position="72"/>
    </location>
</feature>
<comment type="function">
    <text evidence="8">Involved in the biosynthesis of the chorismate, which leads to the biosynthesis of aromatic amino acids. Catalyzes the reversible NADPH linked reduction of 3-dehydroshikimate (DHSA) to yield shikimate (SA).</text>
</comment>
<accession>A0ABX7QQG7</accession>
<dbReference type="HAMAP" id="MF_00222">
    <property type="entry name" value="Shikimate_DH_AroE"/>
    <property type="match status" value="1"/>
</dbReference>
<dbReference type="InterPro" id="IPR041121">
    <property type="entry name" value="SDH_C"/>
</dbReference>
<feature type="domain" description="Shikimate dehydrogenase substrate binding N-terminal" evidence="10">
    <location>
        <begin position="12"/>
        <end position="95"/>
    </location>
</feature>
<protein>
    <recommendedName>
        <fullName evidence="2 8">Shikimate dehydrogenase (NADP(+))</fullName>
        <shortName evidence="8">SDH</shortName>
        <ecNumber evidence="2 8">1.1.1.25</ecNumber>
    </recommendedName>
</protein>
<evidence type="ECO:0000256" key="8">
    <source>
        <dbReference type="HAMAP-Rule" id="MF_00222"/>
    </source>
</evidence>
<evidence type="ECO:0000259" key="11">
    <source>
        <dbReference type="Pfam" id="PF18317"/>
    </source>
</evidence>
<dbReference type="EMBL" id="CP071503">
    <property type="protein sequence ID" value="QSX33717.1"/>
    <property type="molecule type" value="Genomic_DNA"/>
</dbReference>
<feature type="domain" description="Quinate/shikimate 5-dehydrogenase/glutamyl-tRNA reductase" evidence="9">
    <location>
        <begin position="123"/>
        <end position="195"/>
    </location>
</feature>
<evidence type="ECO:0000259" key="10">
    <source>
        <dbReference type="Pfam" id="PF08501"/>
    </source>
</evidence>
<dbReference type="Proteomes" id="UP000662770">
    <property type="component" value="Chromosome"/>
</dbReference>
<dbReference type="InterPro" id="IPR013708">
    <property type="entry name" value="Shikimate_DH-bd_N"/>
</dbReference>
<evidence type="ECO:0000256" key="1">
    <source>
        <dbReference type="ARBA" id="ARBA00004871"/>
    </source>
</evidence>
<organism evidence="12 13">
    <name type="scientific">Shewanella avicenniae</name>
    <dbReference type="NCBI Taxonomy" id="2814294"/>
    <lineage>
        <taxon>Bacteria</taxon>
        <taxon>Pseudomonadati</taxon>
        <taxon>Pseudomonadota</taxon>
        <taxon>Gammaproteobacteria</taxon>
        <taxon>Alteromonadales</taxon>
        <taxon>Shewanellaceae</taxon>
        <taxon>Shewanella</taxon>
    </lineage>
</organism>
<feature type="binding site" evidence="8">
    <location>
        <position position="248"/>
    </location>
    <ligand>
        <name>shikimate</name>
        <dbReference type="ChEBI" id="CHEBI:36208"/>
    </ligand>
</feature>
<dbReference type="SUPFAM" id="SSF51735">
    <property type="entry name" value="NAD(P)-binding Rossmann-fold domains"/>
    <property type="match status" value="1"/>
</dbReference>
<feature type="binding site" evidence="8">
    <location>
        <position position="219"/>
    </location>
    <ligand>
        <name>shikimate</name>
        <dbReference type="ChEBI" id="CHEBI:36208"/>
    </ligand>
</feature>
<comment type="subunit">
    <text evidence="8">Homodimer.</text>
</comment>
<evidence type="ECO:0000256" key="7">
    <source>
        <dbReference type="ARBA" id="ARBA00049442"/>
    </source>
</evidence>
<evidence type="ECO:0000313" key="12">
    <source>
        <dbReference type="EMBL" id="QSX33717.1"/>
    </source>
</evidence>
<comment type="similarity">
    <text evidence="8">Belongs to the shikimate dehydrogenase family.</text>
</comment>
<feature type="binding site" evidence="8">
    <location>
        <begin position="156"/>
        <end position="161"/>
    </location>
    <ligand>
        <name>NADP(+)</name>
        <dbReference type="ChEBI" id="CHEBI:58349"/>
    </ligand>
</feature>
<evidence type="ECO:0000256" key="5">
    <source>
        <dbReference type="ARBA" id="ARBA00023002"/>
    </source>
</evidence>
<dbReference type="InterPro" id="IPR006151">
    <property type="entry name" value="Shikm_DH/Glu-tRNA_Rdtase"/>
</dbReference>
<feature type="domain" description="SDH C-terminal" evidence="11">
    <location>
        <begin position="241"/>
        <end position="270"/>
    </location>
</feature>
<feature type="binding site" evidence="8">
    <location>
        <position position="109"/>
    </location>
    <ligand>
        <name>shikimate</name>
        <dbReference type="ChEBI" id="CHEBI:36208"/>
    </ligand>
</feature>
<dbReference type="PANTHER" id="PTHR21089">
    <property type="entry name" value="SHIKIMATE DEHYDROGENASE"/>
    <property type="match status" value="1"/>
</dbReference>
<keyword evidence="6 8" id="KW-0057">Aromatic amino acid biosynthesis</keyword>
<dbReference type="InterPro" id="IPR022893">
    <property type="entry name" value="Shikimate_DH_fam"/>
</dbReference>
<keyword evidence="4 8" id="KW-0521">NADP</keyword>
<reference evidence="12 13" key="1">
    <citation type="submission" date="2021-03" db="EMBL/GenBank/DDBJ databases">
        <title>Novel species identification of genus Shewanella.</title>
        <authorList>
            <person name="Liu G."/>
            <person name="Zhang Q."/>
        </authorList>
    </citation>
    <scope>NUCLEOTIDE SEQUENCE [LARGE SCALE GENOMIC DNA]</scope>
    <source>
        <strain evidence="12 13">FJAT-51800</strain>
    </source>
</reference>
<keyword evidence="3 8" id="KW-0028">Amino-acid biosynthesis</keyword>
<feature type="binding site" evidence="8">
    <location>
        <begin position="20"/>
        <end position="22"/>
    </location>
    <ligand>
        <name>shikimate</name>
        <dbReference type="ChEBI" id="CHEBI:36208"/>
    </ligand>
</feature>
<dbReference type="SUPFAM" id="SSF53223">
    <property type="entry name" value="Aminoacid dehydrogenase-like, N-terminal domain"/>
    <property type="match status" value="1"/>
</dbReference>
<dbReference type="PANTHER" id="PTHR21089:SF1">
    <property type="entry name" value="BIFUNCTIONAL 3-DEHYDROQUINATE DEHYDRATASE_SHIKIMATE DEHYDROGENASE, CHLOROPLASTIC"/>
    <property type="match status" value="1"/>
</dbReference>
<dbReference type="InterPro" id="IPR046346">
    <property type="entry name" value="Aminoacid_DH-like_N_sf"/>
</dbReference>